<dbReference type="InterPro" id="IPR029063">
    <property type="entry name" value="SAM-dependent_MTases_sf"/>
</dbReference>
<evidence type="ECO:0000256" key="15">
    <source>
        <dbReference type="PROSITE-ProRule" id="PRU00529"/>
    </source>
</evidence>
<comment type="function">
    <text evidence="11">Catalyzes the adenosylmethionine-dependent methylation of the exocyclic amino group (N(2)) of guanosine at position 10 of various tRNAs. Acts via a two-step process that leads to the formation of either N(2)-monomethyl (m(2)G) or N(2)-dimethylguanosine (m(2)(2)G).</text>
</comment>
<dbReference type="PANTHER" id="PTHR14911">
    <property type="entry name" value="THUMP DOMAIN-CONTAINING"/>
    <property type="match status" value="1"/>
</dbReference>
<dbReference type="AlphaFoldDB" id="A0A7G9YV26"/>
<dbReference type="PANTHER" id="PTHR14911:SF21">
    <property type="entry name" value="N2-METHYLGUANOSINE TRNA METHYLTRANSFERASE"/>
    <property type="match status" value="1"/>
</dbReference>
<evidence type="ECO:0000256" key="14">
    <source>
        <dbReference type="ARBA" id="ARBA00082665"/>
    </source>
</evidence>
<evidence type="ECO:0000256" key="3">
    <source>
        <dbReference type="ARBA" id="ARBA00022490"/>
    </source>
</evidence>
<dbReference type="InterPro" id="IPR000241">
    <property type="entry name" value="RlmKL-like_Mtase"/>
</dbReference>
<dbReference type="GO" id="GO:0160101">
    <property type="term" value="F:tRNA (guanine(10)-N2)-dimethyltransferase activity"/>
    <property type="evidence" value="ECO:0007669"/>
    <property type="project" value="UniProtKB-EC"/>
</dbReference>
<dbReference type="EC" id="2.1.1.213" evidence="13"/>
<evidence type="ECO:0000256" key="8">
    <source>
        <dbReference type="ARBA" id="ARBA00022694"/>
    </source>
</evidence>
<protein>
    <recommendedName>
        <fullName evidence="13">tRNA (guanine(10)-N(2))-dimethyltransferase</fullName>
        <ecNumber evidence="13">2.1.1.213</ecNumber>
    </recommendedName>
    <alternativeName>
        <fullName evidence="14">tRNA:G10 dimethyltransferase</fullName>
    </alternativeName>
</protein>
<organism evidence="17">
    <name type="scientific">Candidatus Methanophagaceae archaeon ANME-1 ERB6</name>
    <dbReference type="NCBI Taxonomy" id="2759912"/>
    <lineage>
        <taxon>Archaea</taxon>
        <taxon>Methanobacteriati</taxon>
        <taxon>Methanobacteriota</taxon>
        <taxon>Stenosarchaea group</taxon>
        <taxon>Methanomicrobia</taxon>
        <taxon>Candidatus Methanophagales</taxon>
        <taxon>Candidatus Methanophagaceae</taxon>
    </lineage>
</organism>
<evidence type="ECO:0000256" key="4">
    <source>
        <dbReference type="ARBA" id="ARBA00022555"/>
    </source>
</evidence>
<keyword evidence="5 17" id="KW-0489">Methyltransferase</keyword>
<dbReference type="SUPFAM" id="SSF143437">
    <property type="entry name" value="THUMP domain-like"/>
    <property type="match status" value="1"/>
</dbReference>
<dbReference type="GO" id="GO:0005737">
    <property type="term" value="C:cytoplasm"/>
    <property type="evidence" value="ECO:0007669"/>
    <property type="project" value="UniProtKB-SubCell"/>
</dbReference>
<name>A0A7G9YV26_9EURY</name>
<dbReference type="GO" id="GO:0000049">
    <property type="term" value="F:tRNA binding"/>
    <property type="evidence" value="ECO:0007669"/>
    <property type="project" value="UniProtKB-KW"/>
</dbReference>
<dbReference type="PROSITE" id="PS51165">
    <property type="entry name" value="THUMP"/>
    <property type="match status" value="1"/>
</dbReference>
<dbReference type="CDD" id="cd11715">
    <property type="entry name" value="THUMP_AdoMetMT"/>
    <property type="match status" value="1"/>
</dbReference>
<comment type="subcellular location">
    <subcellularLocation>
        <location evidence="1">Cytoplasm</location>
    </subcellularLocation>
</comment>
<keyword evidence="4" id="KW-0820">tRNA-binding</keyword>
<dbReference type="FunFam" id="3.40.50.150:FF:000251">
    <property type="entry name" value="Putative RNA methylase"/>
    <property type="match status" value="1"/>
</dbReference>
<keyword evidence="8" id="KW-0819">tRNA processing</keyword>
<feature type="domain" description="THUMP" evidence="16">
    <location>
        <begin position="54"/>
        <end position="170"/>
    </location>
</feature>
<dbReference type="EMBL" id="MT631480">
    <property type="protein sequence ID" value="QNO51860.1"/>
    <property type="molecule type" value="Genomic_DNA"/>
</dbReference>
<evidence type="ECO:0000256" key="7">
    <source>
        <dbReference type="ARBA" id="ARBA00022691"/>
    </source>
</evidence>
<dbReference type="InterPro" id="IPR004114">
    <property type="entry name" value="THUMP_dom"/>
</dbReference>
<evidence type="ECO:0000313" key="17">
    <source>
        <dbReference type="EMBL" id="QNO51860.1"/>
    </source>
</evidence>
<evidence type="ECO:0000256" key="5">
    <source>
        <dbReference type="ARBA" id="ARBA00022603"/>
    </source>
</evidence>
<evidence type="ECO:0000256" key="6">
    <source>
        <dbReference type="ARBA" id="ARBA00022679"/>
    </source>
</evidence>
<dbReference type="SUPFAM" id="SSF53335">
    <property type="entry name" value="S-adenosyl-L-methionine-dependent methyltransferases"/>
    <property type="match status" value="1"/>
</dbReference>
<dbReference type="PROSITE" id="PS01261">
    <property type="entry name" value="UPF0020"/>
    <property type="match status" value="1"/>
</dbReference>
<comment type="subunit">
    <text evidence="2">Monomer.</text>
</comment>
<evidence type="ECO:0000256" key="13">
    <source>
        <dbReference type="ARBA" id="ARBA00066936"/>
    </source>
</evidence>
<reference evidence="17" key="1">
    <citation type="submission" date="2020-06" db="EMBL/GenBank/DDBJ databases">
        <title>Unique genomic features of the anaerobic methanotrophic archaea.</title>
        <authorList>
            <person name="Chadwick G.L."/>
            <person name="Skennerton C.T."/>
            <person name="Laso-Perez R."/>
            <person name="Leu A.O."/>
            <person name="Speth D.R."/>
            <person name="Yu H."/>
            <person name="Morgan-Lang C."/>
            <person name="Hatzenpichler R."/>
            <person name="Goudeau D."/>
            <person name="Malmstrom R."/>
            <person name="Brazelton W.J."/>
            <person name="Woyke T."/>
            <person name="Hallam S.J."/>
            <person name="Tyson G.W."/>
            <person name="Wegener G."/>
            <person name="Boetius A."/>
            <person name="Orphan V."/>
        </authorList>
    </citation>
    <scope>NUCLEOTIDE SEQUENCE</scope>
</reference>
<evidence type="ECO:0000256" key="9">
    <source>
        <dbReference type="ARBA" id="ARBA00022884"/>
    </source>
</evidence>
<evidence type="ECO:0000256" key="12">
    <source>
        <dbReference type="ARBA" id="ARBA00061338"/>
    </source>
</evidence>
<gene>
    <name evidence="17" type="ORF">PAJCOBIN_00020</name>
</gene>
<evidence type="ECO:0000256" key="1">
    <source>
        <dbReference type="ARBA" id="ARBA00004496"/>
    </source>
</evidence>
<comment type="catalytic activity">
    <reaction evidence="10">
        <text>guanosine(10) in tRNA + 2 S-adenosyl-L-methionine = N(2)-dimethylguanosine(10) in tRNA + 2 S-adenosyl-L-homocysteine + 2 H(+)</text>
        <dbReference type="Rhea" id="RHEA:43124"/>
        <dbReference type="Rhea" id="RHEA-COMP:10355"/>
        <dbReference type="Rhea" id="RHEA-COMP:10358"/>
        <dbReference type="ChEBI" id="CHEBI:15378"/>
        <dbReference type="ChEBI" id="CHEBI:57856"/>
        <dbReference type="ChEBI" id="CHEBI:59789"/>
        <dbReference type="ChEBI" id="CHEBI:74269"/>
        <dbReference type="ChEBI" id="CHEBI:74513"/>
        <dbReference type="EC" id="2.1.1.213"/>
    </reaction>
</comment>
<sequence>MQLAFELSGEHETLPKSEVLACLRALNIPYTEKTFSDGILVVDAQLSPGGKTLNVLSRRLGMTHYIYEIRGESKPKPEKAEEILALIKNADIHGIMKQERTFAVRVRVKQKDTPSLFLSEGKRPLSSKRDLERKAGEIIKRKGYDVDLTNPAKTFVLLFAKNACLLCLLVHSTDKKQFGGRRPHLRPFFLPGVITPKIARALVNLSEIKEGCGVLLDPFCGTGGILIEAGLIGGATTLVGVDVQKKMARGAEANLRFYGLDANLVVGDASKMALRDDSVDAIVTDPPYGRSSLVSGVGYFTAESRLLFRESLYRNALAEFHRVLKKRGKVVVISNSDSIYPLSREYGFRILDRCKYRVHKSLSRYIAVLEKQ</sequence>
<dbReference type="InterPro" id="IPR053943">
    <property type="entry name" value="RlmKL-like_Mtase_CS"/>
</dbReference>
<dbReference type="GO" id="GO:0030488">
    <property type="term" value="P:tRNA methylation"/>
    <property type="evidence" value="ECO:0007669"/>
    <property type="project" value="TreeGrafter"/>
</dbReference>
<dbReference type="Pfam" id="PF02926">
    <property type="entry name" value="THUMP"/>
    <property type="match status" value="1"/>
</dbReference>
<dbReference type="Pfam" id="PF01170">
    <property type="entry name" value="UPF0020"/>
    <property type="match status" value="1"/>
</dbReference>
<dbReference type="PROSITE" id="PS00092">
    <property type="entry name" value="N6_MTASE"/>
    <property type="match status" value="1"/>
</dbReference>
<dbReference type="CDD" id="cd02440">
    <property type="entry name" value="AdoMet_MTases"/>
    <property type="match status" value="1"/>
</dbReference>
<keyword evidence="9 15" id="KW-0694">RNA-binding</keyword>
<proteinExistence type="inferred from homology"/>
<keyword evidence="7" id="KW-0949">S-adenosyl-L-methionine</keyword>
<evidence type="ECO:0000256" key="2">
    <source>
        <dbReference type="ARBA" id="ARBA00011245"/>
    </source>
</evidence>
<dbReference type="Gene3D" id="3.40.50.150">
    <property type="entry name" value="Vaccinia Virus protein VP39"/>
    <property type="match status" value="1"/>
</dbReference>
<evidence type="ECO:0000259" key="16">
    <source>
        <dbReference type="PROSITE" id="PS51165"/>
    </source>
</evidence>
<accession>A0A7G9YV26</accession>
<keyword evidence="3" id="KW-0963">Cytoplasm</keyword>
<dbReference type="InterPro" id="IPR002052">
    <property type="entry name" value="DNA_methylase_N6_adenine_CS"/>
</dbReference>
<dbReference type="PRINTS" id="PR00507">
    <property type="entry name" value="N12N6MTFRASE"/>
</dbReference>
<evidence type="ECO:0000256" key="10">
    <source>
        <dbReference type="ARBA" id="ARBA00051883"/>
    </source>
</evidence>
<evidence type="ECO:0000256" key="11">
    <source>
        <dbReference type="ARBA" id="ARBA00054380"/>
    </source>
</evidence>
<comment type="similarity">
    <text evidence="12">Belongs to the methyltransferase superfamily. Trm-G10 family.</text>
</comment>
<keyword evidence="6 17" id="KW-0808">Transferase</keyword>